<name>A0AA35WX57_GEOBA</name>
<dbReference type="InterPro" id="IPR012338">
    <property type="entry name" value="Beta-lactam/transpept-like"/>
</dbReference>
<reference evidence="2" key="1">
    <citation type="submission" date="2023-03" db="EMBL/GenBank/DDBJ databases">
        <authorList>
            <person name="Steffen K."/>
            <person name="Cardenas P."/>
        </authorList>
    </citation>
    <scope>NUCLEOTIDE SEQUENCE</scope>
</reference>
<dbReference type="Proteomes" id="UP001174909">
    <property type="component" value="Unassembled WGS sequence"/>
</dbReference>
<comment type="caution">
    <text evidence="2">The sequence shown here is derived from an EMBL/GenBank/DDBJ whole genome shotgun (WGS) entry which is preliminary data.</text>
</comment>
<sequence>MEWTRFNPPQAWREHCAATEDSNSFERRMVNYERYDWREGVIIGQVHDENAHFLGGVSGNAGLFSTSTDLEKSDWIRGKSIGLITNHTGVDATLRSNYRLFSEVPACRLSAIFSPEHGFWGAVQDGIAVNSLDVSDENLSQPHLASVPVYSLYGQSIRPTVSQLEGIDLLVYDMQDIGARYYTYISTLLHAMEAASDHGIEFVVADRPNPITCNAVEGPILARGCESFVGIHTVPIRYGLTIGELATLLKAERVPACRLKVAWMHGYERRMWYDDTGLQWVPPSPNMPTLTTAILYPGLVLV</sequence>
<dbReference type="InterPro" id="IPR008302">
    <property type="entry name" value="NamZ"/>
</dbReference>
<dbReference type="PANTHER" id="PTHR42915">
    <property type="entry name" value="HYPOTHETICAL 460 KDA PROTEIN IN FEUA-SIGW INTERGENIC REGION [PRECURSOR]"/>
    <property type="match status" value="1"/>
</dbReference>
<protein>
    <submittedName>
        <fullName evidence="2">Uncharacterized protein YbbC</fullName>
    </submittedName>
</protein>
<gene>
    <name evidence="2" type="ORF">GBAR_LOCUS16961</name>
</gene>
<dbReference type="InterPro" id="IPR048502">
    <property type="entry name" value="NamZ_N"/>
</dbReference>
<evidence type="ECO:0000313" key="2">
    <source>
        <dbReference type="EMBL" id="CAI8029890.1"/>
    </source>
</evidence>
<evidence type="ECO:0000313" key="3">
    <source>
        <dbReference type="Proteomes" id="UP001174909"/>
    </source>
</evidence>
<dbReference type="EMBL" id="CASHTH010002442">
    <property type="protein sequence ID" value="CAI8029890.1"/>
    <property type="molecule type" value="Genomic_DNA"/>
</dbReference>
<feature type="domain" description="Peptidoglycan beta-N-acetylmuramidase NamZ N-terminal" evidence="1">
    <location>
        <begin position="81"/>
        <end position="290"/>
    </location>
</feature>
<proteinExistence type="predicted"/>
<evidence type="ECO:0000259" key="1">
    <source>
        <dbReference type="Pfam" id="PF07075"/>
    </source>
</evidence>
<organism evidence="2 3">
    <name type="scientific">Geodia barretti</name>
    <name type="common">Barrett's horny sponge</name>
    <dbReference type="NCBI Taxonomy" id="519541"/>
    <lineage>
        <taxon>Eukaryota</taxon>
        <taxon>Metazoa</taxon>
        <taxon>Porifera</taxon>
        <taxon>Demospongiae</taxon>
        <taxon>Heteroscleromorpha</taxon>
        <taxon>Tetractinellida</taxon>
        <taxon>Astrophorina</taxon>
        <taxon>Geodiidae</taxon>
        <taxon>Geodia</taxon>
    </lineage>
</organism>
<keyword evidence="3" id="KW-1185">Reference proteome</keyword>
<dbReference type="AlphaFoldDB" id="A0AA35WX57"/>
<dbReference type="Gene3D" id="3.40.50.12170">
    <property type="entry name" value="Uncharacterised protein PF07075, DUF1343"/>
    <property type="match status" value="1"/>
</dbReference>
<dbReference type="GO" id="GO:0033922">
    <property type="term" value="F:peptidoglycan beta-N-acetylmuramidase activity"/>
    <property type="evidence" value="ECO:0007669"/>
    <property type="project" value="InterPro"/>
</dbReference>
<dbReference type="SUPFAM" id="SSF56601">
    <property type="entry name" value="beta-lactamase/transpeptidase-like"/>
    <property type="match status" value="1"/>
</dbReference>
<dbReference type="PANTHER" id="PTHR42915:SF1">
    <property type="entry name" value="PEPTIDOGLYCAN BETA-N-ACETYLMURAMIDASE NAMZ"/>
    <property type="match status" value="1"/>
</dbReference>
<dbReference type="Pfam" id="PF07075">
    <property type="entry name" value="NamZ_N"/>
    <property type="match status" value="1"/>
</dbReference>
<accession>A0AA35WX57</accession>